<evidence type="ECO:0000256" key="2">
    <source>
        <dbReference type="ARBA" id="ARBA00005466"/>
    </source>
</evidence>
<name>A0A318Y343_ASPNB</name>
<dbReference type="PANTHER" id="PTHR42973:SF39">
    <property type="entry name" value="FAD-BINDING PCMH-TYPE DOMAIN-CONTAINING PROTEIN"/>
    <property type="match status" value="1"/>
</dbReference>
<evidence type="ECO:0000259" key="6">
    <source>
        <dbReference type="PROSITE" id="PS51387"/>
    </source>
</evidence>
<evidence type="ECO:0000313" key="8">
    <source>
        <dbReference type="Proteomes" id="UP000247647"/>
    </source>
</evidence>
<accession>A0A318Y343</accession>
<dbReference type="Pfam" id="PF08031">
    <property type="entry name" value="BBE"/>
    <property type="match status" value="1"/>
</dbReference>
<dbReference type="GO" id="GO:0071949">
    <property type="term" value="F:FAD binding"/>
    <property type="evidence" value="ECO:0007669"/>
    <property type="project" value="InterPro"/>
</dbReference>
<evidence type="ECO:0000313" key="7">
    <source>
        <dbReference type="EMBL" id="PYH28164.1"/>
    </source>
</evidence>
<dbReference type="InterPro" id="IPR012951">
    <property type="entry name" value="BBE"/>
</dbReference>
<dbReference type="AlphaFoldDB" id="A0A318Y343"/>
<dbReference type="Proteomes" id="UP000247647">
    <property type="component" value="Unassembled WGS sequence"/>
</dbReference>
<dbReference type="SUPFAM" id="SSF56176">
    <property type="entry name" value="FAD-binding/transporter-associated domain-like"/>
    <property type="match status" value="1"/>
</dbReference>
<dbReference type="Pfam" id="PF01565">
    <property type="entry name" value="FAD_binding_4"/>
    <property type="match status" value="1"/>
</dbReference>
<dbReference type="OrthoDB" id="415825at2759"/>
<evidence type="ECO:0000256" key="5">
    <source>
        <dbReference type="ARBA" id="ARBA00023002"/>
    </source>
</evidence>
<dbReference type="Gene3D" id="3.30.465.10">
    <property type="match status" value="1"/>
</dbReference>
<keyword evidence="8" id="KW-1185">Reference proteome</keyword>
<keyword evidence="3" id="KW-0285">Flavoprotein</keyword>
<evidence type="ECO:0000256" key="1">
    <source>
        <dbReference type="ARBA" id="ARBA00001974"/>
    </source>
</evidence>
<dbReference type="PANTHER" id="PTHR42973">
    <property type="entry name" value="BINDING OXIDOREDUCTASE, PUTATIVE (AFU_ORTHOLOGUE AFUA_1G17690)-RELATED"/>
    <property type="match status" value="1"/>
</dbReference>
<dbReference type="InterPro" id="IPR050416">
    <property type="entry name" value="FAD-linked_Oxidoreductase"/>
</dbReference>
<feature type="domain" description="FAD-binding PCMH-type" evidence="6">
    <location>
        <begin position="38"/>
        <end position="212"/>
    </location>
</feature>
<comment type="similarity">
    <text evidence="2">Belongs to the oxygen-dependent FAD-linked oxidoreductase family.</text>
</comment>
<dbReference type="InterPro" id="IPR016164">
    <property type="entry name" value="FAD-linked_Oxase-like_C"/>
</dbReference>
<reference evidence="7" key="1">
    <citation type="submission" date="2016-12" db="EMBL/GenBank/DDBJ databases">
        <title>The genomes of Aspergillus section Nigri reveals drivers in fungal speciation.</title>
        <authorList>
            <consortium name="DOE Joint Genome Institute"/>
            <person name="Vesth T.C."/>
            <person name="Nybo J."/>
            <person name="Theobald S."/>
            <person name="Brandl J."/>
            <person name="Frisvad J.C."/>
            <person name="Nielsen K.F."/>
            <person name="Lyhne E.K."/>
            <person name="Kogle M.E."/>
            <person name="Kuo A."/>
            <person name="Riley R."/>
            <person name="Clum A."/>
            <person name="Nolan M."/>
            <person name="Lipzen A."/>
            <person name="Salamov A."/>
            <person name="Henrissat B."/>
            <person name="Wiebenga A."/>
            <person name="De Vries R.P."/>
            <person name="Grigoriev I.V."/>
            <person name="Mortensen U.H."/>
            <person name="Andersen M.R."/>
            <person name="Baker S.E."/>
        </authorList>
    </citation>
    <scope>NUCLEOTIDE SEQUENCE [LARGE SCALE GENOMIC DNA]</scope>
    <source>
        <strain evidence="7">CBS 115656</strain>
    </source>
</reference>
<evidence type="ECO:0000256" key="3">
    <source>
        <dbReference type="ARBA" id="ARBA00022630"/>
    </source>
</evidence>
<dbReference type="SUPFAM" id="SSF55103">
    <property type="entry name" value="FAD-linked oxidases, C-terminal domain"/>
    <property type="match status" value="1"/>
</dbReference>
<dbReference type="InterPro" id="IPR016169">
    <property type="entry name" value="FAD-bd_PCMH_sub2"/>
</dbReference>
<dbReference type="Gene3D" id="3.30.43.10">
    <property type="entry name" value="Uridine Diphospho-n-acetylenolpyruvylglucosamine Reductase, domain 2"/>
    <property type="match status" value="1"/>
</dbReference>
<dbReference type="InterPro" id="IPR016167">
    <property type="entry name" value="FAD-bd_PCMH_sub1"/>
</dbReference>
<dbReference type="Gene3D" id="3.40.462.20">
    <property type="match status" value="1"/>
</dbReference>
<gene>
    <name evidence="7" type="ORF">BO87DRAFT_347275</name>
</gene>
<protein>
    <submittedName>
        <fullName evidence="7">FAD binding oxidoreductase</fullName>
    </submittedName>
</protein>
<organism evidence="7 8">
    <name type="scientific">Aspergillus neoniger (strain CBS 115656)</name>
    <dbReference type="NCBI Taxonomy" id="1448310"/>
    <lineage>
        <taxon>Eukaryota</taxon>
        <taxon>Fungi</taxon>
        <taxon>Dikarya</taxon>
        <taxon>Ascomycota</taxon>
        <taxon>Pezizomycotina</taxon>
        <taxon>Eurotiomycetes</taxon>
        <taxon>Eurotiomycetidae</taxon>
        <taxon>Eurotiales</taxon>
        <taxon>Aspergillaceae</taxon>
        <taxon>Aspergillus</taxon>
        <taxon>Aspergillus subgen. Circumdati</taxon>
    </lineage>
</organism>
<keyword evidence="5" id="KW-0560">Oxidoreductase</keyword>
<evidence type="ECO:0000256" key="4">
    <source>
        <dbReference type="ARBA" id="ARBA00022827"/>
    </source>
</evidence>
<dbReference type="InterPro" id="IPR016166">
    <property type="entry name" value="FAD-bd_PCMH"/>
</dbReference>
<dbReference type="InterPro" id="IPR006094">
    <property type="entry name" value="Oxid_FAD_bind_N"/>
</dbReference>
<dbReference type="PROSITE" id="PS51387">
    <property type="entry name" value="FAD_PCMH"/>
    <property type="match status" value="1"/>
</dbReference>
<proteinExistence type="inferred from homology"/>
<comment type="cofactor">
    <cofactor evidence="1">
        <name>FAD</name>
        <dbReference type="ChEBI" id="CHEBI:57692"/>
    </cofactor>
</comment>
<keyword evidence="4" id="KW-0274">FAD</keyword>
<dbReference type="InterPro" id="IPR036318">
    <property type="entry name" value="FAD-bd_PCMH-like_sf"/>
</dbReference>
<dbReference type="EMBL" id="KZ821538">
    <property type="protein sequence ID" value="PYH28164.1"/>
    <property type="molecule type" value="Genomic_DNA"/>
</dbReference>
<sequence length="484" mass="53482">MPFLPFSIIHSLRRELDGTDAEILTWGCEGYNDCIEQWSETCNTLVGAMVRVTSADEAAIVVRFATRHDVPFAVKGGGYSTSGASTTHGGIVLDLSRLREVHVYPDSLVLAAQGGALWKDVDVAAAQYKLAVVGSTLNQIGAAGATLGGGYGWLTGEYGLAIDNLLWVRLILADGTTVVASEEQHPDLFWAIRGAGQSFGVAVELGLRAHIQDHHVFAGTLLFTPDKLPTLVNFANQFETITDGRQGFWFGFTMQPSMTQCSVLVVVFYNGTQVAAQKFFSPILSLESLNNGTQMLPYDSLNSVLDRESLYPADMSVGPRKSLRGSNITLPLDVAFVLSIYEAFDSVLRNYPQTRESRLLFELLPNSQLAKVPNDATAYASRGHYYNVSTLFEWNEAHLDDKIRSLQKNLMDRIGVLAGIERQPNYNMSEHGTGLYANYAGHDVPIKRIFGENLPRLRELKKKYDPHNTFRKWHDLNALVDSPE</sequence>
<dbReference type="RefSeq" id="XP_025473642.1">
    <property type="nucleotide sequence ID" value="XM_025620932.1"/>
</dbReference>
<dbReference type="GO" id="GO:0016491">
    <property type="term" value="F:oxidoreductase activity"/>
    <property type="evidence" value="ECO:0007669"/>
    <property type="project" value="UniProtKB-KW"/>
</dbReference>
<dbReference type="GeneID" id="37123388"/>